<keyword evidence="3" id="KW-1185">Reference proteome</keyword>
<evidence type="ECO:0000313" key="2">
    <source>
        <dbReference type="EMBL" id="MCW4472426.1"/>
    </source>
</evidence>
<sequence>MNPVKAWTTPARQALSRHKWRWIAVAASISVLSWLALGAGIVLEVGTGTRIVLAGIAALATEGTIWLSALLLGMSAYQLRRQMWENLRRRFR</sequence>
<proteinExistence type="predicted"/>
<reference evidence="2 3" key="1">
    <citation type="submission" date="2022-10" db="EMBL/GenBank/DDBJ databases">
        <title>Xanthomonas sp. H13-6.</title>
        <authorList>
            <person name="Liu X."/>
            <person name="Deng Z."/>
            <person name="Jiang Y."/>
            <person name="Yu T."/>
            <person name="Ai J."/>
        </authorList>
    </citation>
    <scope>NUCLEOTIDE SEQUENCE [LARGE SCALE GENOMIC DNA]</scope>
    <source>
        <strain evidence="2 3">H13-6</strain>
    </source>
</reference>
<keyword evidence="1" id="KW-1133">Transmembrane helix</keyword>
<accession>A0ABT3JVB8</accession>
<dbReference type="EMBL" id="JAPCHY010000005">
    <property type="protein sequence ID" value="MCW4472426.1"/>
    <property type="molecule type" value="Genomic_DNA"/>
</dbReference>
<comment type="caution">
    <text evidence="2">The sequence shown here is derived from an EMBL/GenBank/DDBJ whole genome shotgun (WGS) entry which is preliminary data.</text>
</comment>
<keyword evidence="1" id="KW-0812">Transmembrane</keyword>
<name>A0ABT3JVB8_9XANT</name>
<gene>
    <name evidence="2" type="ORF">OK345_07910</name>
</gene>
<keyword evidence="1" id="KW-0472">Membrane</keyword>
<dbReference type="Proteomes" id="UP001209922">
    <property type="component" value="Unassembled WGS sequence"/>
</dbReference>
<feature type="transmembrane region" description="Helical" evidence="1">
    <location>
        <begin position="22"/>
        <end position="45"/>
    </location>
</feature>
<organism evidence="2 3">
    <name type="scientific">Xanthomonas chitinilytica</name>
    <dbReference type="NCBI Taxonomy" id="2989819"/>
    <lineage>
        <taxon>Bacteria</taxon>
        <taxon>Pseudomonadati</taxon>
        <taxon>Pseudomonadota</taxon>
        <taxon>Gammaproteobacteria</taxon>
        <taxon>Lysobacterales</taxon>
        <taxon>Lysobacteraceae</taxon>
        <taxon>Xanthomonas</taxon>
    </lineage>
</organism>
<dbReference type="RefSeq" id="WP_265127384.1">
    <property type="nucleotide sequence ID" value="NZ_JAPCHY010000005.1"/>
</dbReference>
<evidence type="ECO:0000256" key="1">
    <source>
        <dbReference type="SAM" id="Phobius"/>
    </source>
</evidence>
<protein>
    <submittedName>
        <fullName evidence="2">Uncharacterized protein</fullName>
    </submittedName>
</protein>
<feature type="transmembrane region" description="Helical" evidence="1">
    <location>
        <begin position="51"/>
        <end position="73"/>
    </location>
</feature>
<evidence type="ECO:0000313" key="3">
    <source>
        <dbReference type="Proteomes" id="UP001209922"/>
    </source>
</evidence>